<dbReference type="Gene3D" id="3.40.640.10">
    <property type="entry name" value="Type I PLP-dependent aspartate aminotransferase-like (Major domain)"/>
    <property type="match status" value="1"/>
</dbReference>
<sequence length="194" mass="21690">MKQKILVGDIKFGIEEKNIILEVLESNRISEDKMVLEFEKEWSKFIGTKYCVAVNSGTSALIAGLTALLYSSNFPKVKKGTKVITTPTTYIAVSNAIKLVGLEPVYVDVDPIKFTILPEQIETLLKESNNPDEYSIILPVHPMGYPCDMDRIKEIAKKYNLVIFEDASEAHGTKYKNKIVGSLSLLASYSFYIA</sequence>
<dbReference type="Pfam" id="PF01041">
    <property type="entry name" value="DegT_DnrJ_EryC1"/>
    <property type="match status" value="1"/>
</dbReference>
<accession>X1SYA3</accession>
<proteinExistence type="predicted"/>
<dbReference type="EMBL" id="BARW01012096">
    <property type="protein sequence ID" value="GAI80320.1"/>
    <property type="molecule type" value="Genomic_DNA"/>
</dbReference>
<evidence type="ECO:0008006" key="2">
    <source>
        <dbReference type="Google" id="ProtNLM"/>
    </source>
</evidence>
<dbReference type="AlphaFoldDB" id="X1SYA3"/>
<dbReference type="InterPro" id="IPR015424">
    <property type="entry name" value="PyrdxlP-dep_Trfase"/>
</dbReference>
<dbReference type="GO" id="GO:0008483">
    <property type="term" value="F:transaminase activity"/>
    <property type="evidence" value="ECO:0007669"/>
    <property type="project" value="TreeGrafter"/>
</dbReference>
<dbReference type="SUPFAM" id="SSF53383">
    <property type="entry name" value="PLP-dependent transferases"/>
    <property type="match status" value="1"/>
</dbReference>
<dbReference type="PANTHER" id="PTHR30244">
    <property type="entry name" value="TRANSAMINASE"/>
    <property type="match status" value="1"/>
</dbReference>
<comment type="caution">
    <text evidence="1">The sequence shown here is derived from an EMBL/GenBank/DDBJ whole genome shotgun (WGS) entry which is preliminary data.</text>
</comment>
<dbReference type="GO" id="GO:0000271">
    <property type="term" value="P:polysaccharide biosynthetic process"/>
    <property type="evidence" value="ECO:0007669"/>
    <property type="project" value="TreeGrafter"/>
</dbReference>
<dbReference type="PANTHER" id="PTHR30244:SF34">
    <property type="entry name" value="DTDP-4-AMINO-4,6-DIDEOXYGALACTOSE TRANSAMINASE"/>
    <property type="match status" value="1"/>
</dbReference>
<gene>
    <name evidence="1" type="ORF">S12H4_22969</name>
</gene>
<dbReference type="InterPro" id="IPR015421">
    <property type="entry name" value="PyrdxlP-dep_Trfase_major"/>
</dbReference>
<feature type="non-terminal residue" evidence="1">
    <location>
        <position position="194"/>
    </location>
</feature>
<name>X1SYA3_9ZZZZ</name>
<protein>
    <recommendedName>
        <fullName evidence="2">Aminotransferase class I/classII domain-containing protein</fullName>
    </recommendedName>
</protein>
<dbReference type="GO" id="GO:0030170">
    <property type="term" value="F:pyridoxal phosphate binding"/>
    <property type="evidence" value="ECO:0007669"/>
    <property type="project" value="TreeGrafter"/>
</dbReference>
<dbReference type="InterPro" id="IPR000653">
    <property type="entry name" value="DegT/StrS_aminotransferase"/>
</dbReference>
<organism evidence="1">
    <name type="scientific">marine sediment metagenome</name>
    <dbReference type="NCBI Taxonomy" id="412755"/>
    <lineage>
        <taxon>unclassified sequences</taxon>
        <taxon>metagenomes</taxon>
        <taxon>ecological metagenomes</taxon>
    </lineage>
</organism>
<evidence type="ECO:0000313" key="1">
    <source>
        <dbReference type="EMBL" id="GAI80320.1"/>
    </source>
</evidence>
<reference evidence="1" key="1">
    <citation type="journal article" date="2014" name="Front. Microbiol.">
        <title>High frequency of phylogenetically diverse reductive dehalogenase-homologous genes in deep subseafloor sedimentary metagenomes.</title>
        <authorList>
            <person name="Kawai M."/>
            <person name="Futagami T."/>
            <person name="Toyoda A."/>
            <person name="Takaki Y."/>
            <person name="Nishi S."/>
            <person name="Hori S."/>
            <person name="Arai W."/>
            <person name="Tsubouchi T."/>
            <person name="Morono Y."/>
            <person name="Uchiyama I."/>
            <person name="Ito T."/>
            <person name="Fujiyama A."/>
            <person name="Inagaki F."/>
            <person name="Takami H."/>
        </authorList>
    </citation>
    <scope>NUCLEOTIDE SEQUENCE</scope>
    <source>
        <strain evidence="1">Expedition CK06-06</strain>
    </source>
</reference>